<dbReference type="KEGG" id="kra:Krad_3021"/>
<keyword evidence="3" id="KW-1185">Reference proteome</keyword>
<accession>A6WCE6</accession>
<dbReference type="OrthoDB" id="36432at2"/>
<sequence length="597" mass="64528">MSARLRRRVDGDEGAALVLVLGTMVILTMFALTSLGLVMGAMKPTRVDQDSKRAFAAAQAGVDDFIARSNSNDTYYKNVATDTSNLAIAPTPAAPRGATVPGSRVNDQTFRYRMLSSVTEVAQTGTIRLEVTGYATNKSDVVSRKVIANLRPDSFLNYIYVTNYEVQDPELYANRLGLFYATLNNQLYLFYANPYQVKTQCQDYYYGNRKNARWRVNPTNPNTSLWRVPANSNGTPIAGVNPSEYTGGSFSGNVYDFNCQEIQWTGGDIVQGPLHSNDALQINGAVRFQDIKTETSWNTNPANGHLWWGGYTNDLPDNQPVYEAPLVMPSDNSELQTVATTSDGCTYSGATRITLVGNKMQVWSPGTTVAAANANGATCLSSNRTDLLNVPKVIFVKDRATSCSPGVVNGTTGVGFPLTALGENPTYGRYNPDFSCDKGDVYVQGTFSGATTIAASHDVVITGDIRYASGVTGTDVLGLIANRNAWVYHPVDGSGENLSGFTPVYNINAAILTLQNSFLVQNYDLGDNLSPTNAVATKLNVVGSIAQQFRGPVGTGGSPGTGYLKNYVWDSRLPANPPPFFIKPVSSPWYLEKLTDS</sequence>
<name>A6WCE6_KINRD</name>
<feature type="transmembrane region" description="Helical" evidence="1">
    <location>
        <begin position="16"/>
        <end position="42"/>
    </location>
</feature>
<dbReference type="RefSeq" id="WP_012087267.1">
    <property type="nucleotide sequence ID" value="NC_009664.2"/>
</dbReference>
<organism evidence="2 3">
    <name type="scientific">Kineococcus radiotolerans (strain ATCC BAA-149 / DSM 14245 / SRS30216)</name>
    <dbReference type="NCBI Taxonomy" id="266940"/>
    <lineage>
        <taxon>Bacteria</taxon>
        <taxon>Bacillati</taxon>
        <taxon>Actinomycetota</taxon>
        <taxon>Actinomycetes</taxon>
        <taxon>Kineosporiales</taxon>
        <taxon>Kineosporiaceae</taxon>
        <taxon>Kineococcus</taxon>
    </lineage>
</organism>
<evidence type="ECO:0000313" key="3">
    <source>
        <dbReference type="Proteomes" id="UP000001116"/>
    </source>
</evidence>
<evidence type="ECO:0000256" key="1">
    <source>
        <dbReference type="SAM" id="Phobius"/>
    </source>
</evidence>
<dbReference type="Proteomes" id="UP000001116">
    <property type="component" value="Chromosome"/>
</dbReference>
<dbReference type="eggNOG" id="COG4726">
    <property type="taxonomic scope" value="Bacteria"/>
</dbReference>
<keyword evidence="1" id="KW-0812">Transmembrane</keyword>
<dbReference type="HOGENOM" id="CLU_422556_0_0_11"/>
<dbReference type="STRING" id="266940.Krad_3021"/>
<keyword evidence="1" id="KW-1133">Transmembrane helix</keyword>
<proteinExistence type="predicted"/>
<dbReference type="EMBL" id="CP000750">
    <property type="protein sequence ID" value="ABS04485.1"/>
    <property type="molecule type" value="Genomic_DNA"/>
</dbReference>
<reference evidence="3" key="1">
    <citation type="journal article" date="2008" name="PLoS ONE">
        <title>Survival in nuclear waste, extreme resistance, and potential applications gleaned from the genome sequence of Kineococcus radiotolerans SRS30216.</title>
        <authorList>
            <person name="Bagwell C.E."/>
            <person name="Bhat S."/>
            <person name="Hawkins G.M."/>
            <person name="Smith B.W."/>
            <person name="Biswas T."/>
            <person name="Hoover T.R."/>
            <person name="Saunders E."/>
            <person name="Han C.S."/>
            <person name="Tsodikov O.V."/>
            <person name="Shimkets L.J."/>
        </authorList>
    </citation>
    <scope>NUCLEOTIDE SEQUENCE [LARGE SCALE GENOMIC DNA]</scope>
    <source>
        <strain evidence="3">ATCC BAA-149 / DSM 14245 / SRS30216</strain>
    </source>
</reference>
<keyword evidence="1" id="KW-0472">Membrane</keyword>
<dbReference type="AlphaFoldDB" id="A6WCE6"/>
<protein>
    <submittedName>
        <fullName evidence="2">Uncharacterized protein</fullName>
    </submittedName>
</protein>
<evidence type="ECO:0000313" key="2">
    <source>
        <dbReference type="EMBL" id="ABS04485.1"/>
    </source>
</evidence>
<gene>
    <name evidence="2" type="ordered locus">Krad_3021</name>
</gene>